<organism evidence="1 2">
    <name type="scientific">Pseudomonas phage phCDa</name>
    <dbReference type="NCBI Taxonomy" id="2268587"/>
    <lineage>
        <taxon>Viruses</taxon>
        <taxon>Duplodnaviria</taxon>
        <taxon>Heunggongvirae</taxon>
        <taxon>Uroviricota</taxon>
        <taxon>Caudoviricetes</taxon>
        <taxon>Schitoviridae</taxon>
        <taxon>Shizishanvirus</taxon>
        <taxon>Shizishanvirus phCDa</taxon>
    </lineage>
</organism>
<keyword evidence="2" id="KW-1185">Reference proteome</keyword>
<name>A0A2Z5HAC1_9CAUD</name>
<evidence type="ECO:0000313" key="2">
    <source>
        <dbReference type="Proteomes" id="UP000252224"/>
    </source>
</evidence>
<proteinExistence type="predicted"/>
<accession>A0A2Z5HAC1</accession>
<reference evidence="1 2" key="1">
    <citation type="submission" date="2018-05" db="EMBL/GenBank/DDBJ databases">
        <title>Genomic characterization of a novel Pseudomonas phage phCDa.</title>
        <authorList>
            <person name="Chen C."/>
            <person name="Lu D."/>
            <person name="Wang J."/>
            <person name="Fu R."/>
        </authorList>
    </citation>
    <scope>NUCLEOTIDE SEQUENCE [LARGE SCALE GENOMIC DNA]</scope>
</reference>
<dbReference type="EMBL" id="MH382836">
    <property type="protein sequence ID" value="AXC36462.1"/>
    <property type="molecule type" value="Genomic_DNA"/>
</dbReference>
<sequence>METTELNQLSCVDQTTKKIKPEKYQAIVDVMNQGLVDLNTRFKFQIGKVEVPIDQAVGVYDLTKFDPQIRGRFMQIHDVKDECGRPLSVNAFNNQGVNFRSALVMEVPEYLRTVYPVRRLTVQYRALPKKIGDCYGDIDPEMIEVDLPVMYIWALCLYVASRLHTPVGLQDGTYRTNAFLGLFNAECNRLEEAGMDLESVVDSNQFRQGGWA</sequence>
<evidence type="ECO:0000313" key="1">
    <source>
        <dbReference type="EMBL" id="AXC36462.1"/>
    </source>
</evidence>
<gene>
    <name evidence="1" type="ORF">phCDa_18</name>
</gene>
<protein>
    <submittedName>
        <fullName evidence="1">Uncharacterized protein</fullName>
    </submittedName>
</protein>
<dbReference type="Proteomes" id="UP000252224">
    <property type="component" value="Segment"/>
</dbReference>